<dbReference type="OrthoDB" id="9760225at2"/>
<organism evidence="7 8">
    <name type="scientific">Thiohalospira halophila DSM 15071</name>
    <dbReference type="NCBI Taxonomy" id="1123397"/>
    <lineage>
        <taxon>Bacteria</taxon>
        <taxon>Pseudomonadati</taxon>
        <taxon>Pseudomonadota</taxon>
        <taxon>Gammaproteobacteria</taxon>
        <taxon>Thiohalospirales</taxon>
        <taxon>Thiohalospiraceae</taxon>
        <taxon>Thiohalospira</taxon>
    </lineage>
</organism>
<dbReference type="HAMAP" id="MF_01411">
    <property type="entry name" value="LPS_assembly_LptD"/>
    <property type="match status" value="1"/>
</dbReference>
<sequence precursor="true">MPSRISTLLALALTLGLADEATAEVLASERFGLCTPLTFPPAALEAPPAGGMAARARRMELVRDGVSTLEGDVALRRGERQLTADRVTLDATTERARAEGNLLFWDDTLVIEGEEARMSSALDTGEFTGTDFRVPEPHARGGAGRIRRLADGRTRMWDVRYTTCDPGRQDWLLDASRVTLDHDSGRGYARHTVLRAVGVPFFYLPWMTFPITEDRLTGLLSPTFDIDSDDGSYDIMLPIYLNLAPNYDATLVPRFFDDRGEMLGAEFRYLTEDSQGEIRGNYLPNDQVYGDDRYSYNVEHRSTLGAGFSTRANIEGVSDEDYHEDISKGFASTSARYTEQTAELGWASDWLNVNARLERYRPIDEDQPTPYERRPQVTWETPRPWAINRPTWQLEGEYVDFASNDEADPVGRRQDHTLTLGWPLETTATFFRPEVALRHTAWDLDEDPADPAAPTEFERNLPIWTVDTGLFLERPFELGRPLLQTLEPRLYYVDIPYREQDAIPTFDTGEQTFNFGQLFQPNRYTGPDRIGDTRRVTTAVTTRFLDRASGEEYLAASAGQIRYLADRRVTLGNEPRTTTESDIAMELRGGAGPWRTTASVLYAPEEDRPRQRALRLQYKAAPRRLVSLNYRDRINDFDAEEAVDEYQLRQTGASAIWAFNDRWHVILHDRYDLREQFHREVLFGIGYDSCCWGVRLVGRRYQEQAEPEPGETRADLVDRGVFLEFELKGLSAIGSRVDEMLHDSIYGYEPRFEQDDDDPNQ</sequence>
<reference evidence="7 8" key="1">
    <citation type="submission" date="2016-10" db="EMBL/GenBank/DDBJ databases">
        <authorList>
            <person name="de Groot N.N."/>
        </authorList>
    </citation>
    <scope>NUCLEOTIDE SEQUENCE [LARGE SCALE GENOMIC DNA]</scope>
    <source>
        <strain evidence="7 8">HL3</strain>
    </source>
</reference>
<dbReference type="GO" id="GO:0009279">
    <property type="term" value="C:cell outer membrane"/>
    <property type="evidence" value="ECO:0007669"/>
    <property type="project" value="UniProtKB-SubCell"/>
</dbReference>
<evidence type="ECO:0000259" key="6">
    <source>
        <dbReference type="Pfam" id="PF04453"/>
    </source>
</evidence>
<dbReference type="InterPro" id="IPR007543">
    <property type="entry name" value="LptD_C"/>
</dbReference>
<evidence type="ECO:0000313" key="7">
    <source>
        <dbReference type="EMBL" id="SFD60355.1"/>
    </source>
</evidence>
<dbReference type="InterPro" id="IPR005653">
    <property type="entry name" value="OstA-like_N"/>
</dbReference>
<dbReference type="Pfam" id="PF03968">
    <property type="entry name" value="LptD_N"/>
    <property type="match status" value="1"/>
</dbReference>
<name>A0A1I1TPQ5_9GAMM</name>
<dbReference type="InterPro" id="IPR050218">
    <property type="entry name" value="LptD"/>
</dbReference>
<keyword evidence="8" id="KW-1185">Reference proteome</keyword>
<feature type="domain" description="LptD C-terminal" evidence="6">
    <location>
        <begin position="292"/>
        <end position="663"/>
    </location>
</feature>
<comment type="subunit">
    <text evidence="4">Component of the lipopolysaccharide transport and assembly complex. Interacts with LptE and LptA.</text>
</comment>
<gene>
    <name evidence="4" type="primary">lptD</name>
    <name evidence="7" type="ORF">SAMN05660831_01959</name>
</gene>
<accession>A0A1I1TPQ5</accession>
<feature type="domain" description="Organic solvent tolerance-like N-terminal" evidence="5">
    <location>
        <begin position="64"/>
        <end position="185"/>
    </location>
</feature>
<keyword evidence="2 4" id="KW-0472">Membrane</keyword>
<evidence type="ECO:0000256" key="4">
    <source>
        <dbReference type="HAMAP-Rule" id="MF_01411"/>
    </source>
</evidence>
<feature type="signal peptide" evidence="4">
    <location>
        <begin position="1"/>
        <end position="23"/>
    </location>
</feature>
<evidence type="ECO:0000259" key="5">
    <source>
        <dbReference type="Pfam" id="PF03968"/>
    </source>
</evidence>
<dbReference type="Pfam" id="PF04453">
    <property type="entry name" value="LptD"/>
    <property type="match status" value="1"/>
</dbReference>
<dbReference type="STRING" id="1123397.SAMN05660831_01959"/>
<dbReference type="Proteomes" id="UP000198611">
    <property type="component" value="Unassembled WGS sequence"/>
</dbReference>
<evidence type="ECO:0000256" key="1">
    <source>
        <dbReference type="ARBA" id="ARBA00022729"/>
    </source>
</evidence>
<feature type="chain" id="PRO_5011801859" description="LPS-assembly protein LptD" evidence="4">
    <location>
        <begin position="24"/>
        <end position="761"/>
    </location>
</feature>
<comment type="caution">
    <text evidence="4">Lacks conserved residue(s) required for the propagation of feature annotation.</text>
</comment>
<comment type="similarity">
    <text evidence="4">Belongs to the LptD family.</text>
</comment>
<comment type="function">
    <text evidence="4">Together with LptE, is involved in the assembly of lipopolysaccharide (LPS) at the surface of the outer membrane.</text>
</comment>
<dbReference type="GO" id="GO:0015920">
    <property type="term" value="P:lipopolysaccharide transport"/>
    <property type="evidence" value="ECO:0007669"/>
    <property type="project" value="InterPro"/>
</dbReference>
<dbReference type="EMBL" id="FOMJ01000006">
    <property type="protein sequence ID" value="SFD60355.1"/>
    <property type="molecule type" value="Genomic_DNA"/>
</dbReference>
<dbReference type="AlphaFoldDB" id="A0A1I1TPQ5"/>
<keyword evidence="3 4" id="KW-0998">Cell outer membrane</keyword>
<dbReference type="RefSeq" id="WP_093428585.1">
    <property type="nucleotide sequence ID" value="NZ_FOMJ01000006.1"/>
</dbReference>
<dbReference type="PANTHER" id="PTHR30189:SF1">
    <property type="entry name" value="LPS-ASSEMBLY PROTEIN LPTD"/>
    <property type="match status" value="1"/>
</dbReference>
<protein>
    <recommendedName>
        <fullName evidence="4">LPS-assembly protein LptD</fullName>
    </recommendedName>
</protein>
<comment type="subcellular location">
    <subcellularLocation>
        <location evidence="4">Cell outer membrane</location>
    </subcellularLocation>
</comment>
<keyword evidence="1 4" id="KW-0732">Signal</keyword>
<evidence type="ECO:0000256" key="2">
    <source>
        <dbReference type="ARBA" id="ARBA00023136"/>
    </source>
</evidence>
<dbReference type="GO" id="GO:1990351">
    <property type="term" value="C:transporter complex"/>
    <property type="evidence" value="ECO:0007669"/>
    <property type="project" value="TreeGrafter"/>
</dbReference>
<dbReference type="GO" id="GO:0043165">
    <property type="term" value="P:Gram-negative-bacterium-type cell outer membrane assembly"/>
    <property type="evidence" value="ECO:0007669"/>
    <property type="project" value="UniProtKB-UniRule"/>
</dbReference>
<dbReference type="PANTHER" id="PTHR30189">
    <property type="entry name" value="LPS-ASSEMBLY PROTEIN"/>
    <property type="match status" value="1"/>
</dbReference>
<evidence type="ECO:0000256" key="3">
    <source>
        <dbReference type="ARBA" id="ARBA00023237"/>
    </source>
</evidence>
<proteinExistence type="inferred from homology"/>
<evidence type="ECO:0000313" key="8">
    <source>
        <dbReference type="Proteomes" id="UP000198611"/>
    </source>
</evidence>
<dbReference type="InterPro" id="IPR020889">
    <property type="entry name" value="LipoPS_assembly_LptD"/>
</dbReference>